<sequence>MRPSMRQVRRPFLSLVAVLLLLQWSAALPSCLRPFTGTAAAQLVELCSPSGLHRTILVGPDGKEAPKASLHPGCPMCQHAGVALPPAPPVAMIRPAGFVVIAHDVALPGLPPIPPRGPPQQPRAPPIA</sequence>
<name>A0A379PMS3_9PROT</name>
<dbReference type="AlphaFoldDB" id="A0A379PMS3"/>
<protein>
    <recommendedName>
        <fullName evidence="3">DUF2946 domain-containing protein</fullName>
    </recommendedName>
</protein>
<evidence type="ECO:0000313" key="2">
    <source>
        <dbReference type="Proteomes" id="UP000254919"/>
    </source>
</evidence>
<dbReference type="EMBL" id="UGVN01000002">
    <property type="protein sequence ID" value="SUE95161.1"/>
    <property type="molecule type" value="Genomic_DNA"/>
</dbReference>
<proteinExistence type="predicted"/>
<dbReference type="InterPro" id="IPR021333">
    <property type="entry name" value="DUF2946"/>
</dbReference>
<reference evidence="1 2" key="1">
    <citation type="submission" date="2018-06" db="EMBL/GenBank/DDBJ databases">
        <authorList>
            <consortium name="Pathogen Informatics"/>
            <person name="Doyle S."/>
        </authorList>
    </citation>
    <scope>NUCLEOTIDE SEQUENCE [LARGE SCALE GENOMIC DNA]</scope>
    <source>
        <strain evidence="1 2">NCTC13291</strain>
    </source>
</reference>
<organism evidence="1 2">
    <name type="scientific">Roseomonas mucosa</name>
    <dbReference type="NCBI Taxonomy" id="207340"/>
    <lineage>
        <taxon>Bacteria</taxon>
        <taxon>Pseudomonadati</taxon>
        <taxon>Pseudomonadota</taxon>
        <taxon>Alphaproteobacteria</taxon>
        <taxon>Acetobacterales</taxon>
        <taxon>Roseomonadaceae</taxon>
        <taxon>Roseomonas</taxon>
    </lineage>
</organism>
<dbReference type="Proteomes" id="UP000254919">
    <property type="component" value="Unassembled WGS sequence"/>
</dbReference>
<dbReference type="Pfam" id="PF11162">
    <property type="entry name" value="DUF2946"/>
    <property type="match status" value="1"/>
</dbReference>
<accession>A0A379PMS3</accession>
<gene>
    <name evidence="1" type="ORF">NCTC13291_04044</name>
</gene>
<evidence type="ECO:0000313" key="1">
    <source>
        <dbReference type="EMBL" id="SUE95161.1"/>
    </source>
</evidence>
<evidence type="ECO:0008006" key="3">
    <source>
        <dbReference type="Google" id="ProtNLM"/>
    </source>
</evidence>